<keyword evidence="2" id="KW-0238">DNA-binding</keyword>
<keyword evidence="6" id="KW-1185">Reference proteome</keyword>
<dbReference type="SMART" id="SM00354">
    <property type="entry name" value="HTH_LACI"/>
    <property type="match status" value="1"/>
</dbReference>
<evidence type="ECO:0000256" key="1">
    <source>
        <dbReference type="ARBA" id="ARBA00023015"/>
    </source>
</evidence>
<evidence type="ECO:0000313" key="5">
    <source>
        <dbReference type="EMBL" id="SDF79143.1"/>
    </source>
</evidence>
<keyword evidence="1" id="KW-0805">Transcription regulation</keyword>
<dbReference type="CDD" id="cd01392">
    <property type="entry name" value="HTH_LacI"/>
    <property type="match status" value="1"/>
</dbReference>
<name>A0A1G7NYU3_9BACL</name>
<evidence type="ECO:0000256" key="2">
    <source>
        <dbReference type="ARBA" id="ARBA00023125"/>
    </source>
</evidence>
<dbReference type="PANTHER" id="PTHR30146:SF109">
    <property type="entry name" value="HTH-TYPE TRANSCRIPTIONAL REGULATOR GALS"/>
    <property type="match status" value="1"/>
</dbReference>
<reference evidence="5 6" key="1">
    <citation type="submission" date="2016-10" db="EMBL/GenBank/DDBJ databases">
        <authorList>
            <person name="de Groot N.N."/>
        </authorList>
    </citation>
    <scope>NUCLEOTIDE SEQUENCE [LARGE SCALE GENOMIC DNA]</scope>
    <source>
        <strain evidence="5 6">DSM 28129</strain>
    </source>
</reference>
<evidence type="ECO:0000256" key="3">
    <source>
        <dbReference type="ARBA" id="ARBA00023163"/>
    </source>
</evidence>
<dbReference type="Gene3D" id="1.10.260.40">
    <property type="entry name" value="lambda repressor-like DNA-binding domains"/>
    <property type="match status" value="1"/>
</dbReference>
<dbReference type="PROSITE" id="PS50932">
    <property type="entry name" value="HTH_LACI_2"/>
    <property type="match status" value="1"/>
</dbReference>
<dbReference type="SUPFAM" id="SSF47413">
    <property type="entry name" value="lambda repressor-like DNA-binding domains"/>
    <property type="match status" value="1"/>
</dbReference>
<accession>A0A1G7NYU3</accession>
<feature type="domain" description="HTH lacI-type" evidence="4">
    <location>
        <begin position="6"/>
        <end position="62"/>
    </location>
</feature>
<dbReference type="InterPro" id="IPR010982">
    <property type="entry name" value="Lambda_DNA-bd_dom_sf"/>
</dbReference>
<dbReference type="STRING" id="670482.SAMN04488542_11749"/>
<dbReference type="AlphaFoldDB" id="A0A1G7NYU3"/>
<dbReference type="PROSITE" id="PS00356">
    <property type="entry name" value="HTH_LACI_1"/>
    <property type="match status" value="1"/>
</dbReference>
<proteinExistence type="predicted"/>
<dbReference type="GO" id="GO:0000976">
    <property type="term" value="F:transcription cis-regulatory region binding"/>
    <property type="evidence" value="ECO:0007669"/>
    <property type="project" value="TreeGrafter"/>
</dbReference>
<organism evidence="5 6">
    <name type="scientific">Fontibacillus panacisegetis</name>
    <dbReference type="NCBI Taxonomy" id="670482"/>
    <lineage>
        <taxon>Bacteria</taxon>
        <taxon>Bacillati</taxon>
        <taxon>Bacillota</taxon>
        <taxon>Bacilli</taxon>
        <taxon>Bacillales</taxon>
        <taxon>Paenibacillaceae</taxon>
        <taxon>Fontibacillus</taxon>
    </lineage>
</organism>
<dbReference type="PANTHER" id="PTHR30146">
    <property type="entry name" value="LACI-RELATED TRANSCRIPTIONAL REPRESSOR"/>
    <property type="match status" value="1"/>
</dbReference>
<dbReference type="Proteomes" id="UP000198972">
    <property type="component" value="Unassembled WGS sequence"/>
</dbReference>
<dbReference type="GO" id="GO:0003700">
    <property type="term" value="F:DNA-binding transcription factor activity"/>
    <property type="evidence" value="ECO:0007669"/>
    <property type="project" value="TreeGrafter"/>
</dbReference>
<dbReference type="EMBL" id="FNBG01000017">
    <property type="protein sequence ID" value="SDF79143.1"/>
    <property type="molecule type" value="Genomic_DNA"/>
</dbReference>
<dbReference type="Pfam" id="PF00356">
    <property type="entry name" value="LacI"/>
    <property type="match status" value="1"/>
</dbReference>
<evidence type="ECO:0000259" key="4">
    <source>
        <dbReference type="PROSITE" id="PS50932"/>
    </source>
</evidence>
<sequence>MTLKKTTMKDIAQKANVSIATVSYVLNSVNNQTIPEATRKHILQIAKELHYIPNLTARSLAKKKTGLIGILLNKSSHTPYWKRQGYLAVVESLEKLLTAAGYHTLLLSLNAEKPSLDIIVERELDAAFLIDVRDETFYSISINFTIGVPLILIDSKIKDKMFKQIFYNYQEAIQVALTKADDTNSDALKTSSEEVCFIMENFNNQSLVAHILQGIHDLGFSRDHIFIIDDLHQLDSISQSGSYKKAIVINEFLGNHIEKMNMFDKLTVICTCNCPEILVNKNTQVITFKEDKSTSAFSIMENLINHIDFFKQSNNIYSIGVKR</sequence>
<protein>
    <submittedName>
        <fullName evidence="5">Regulatory protein, lacI family</fullName>
    </submittedName>
</protein>
<dbReference type="InterPro" id="IPR000843">
    <property type="entry name" value="HTH_LacI"/>
</dbReference>
<keyword evidence="3" id="KW-0804">Transcription</keyword>
<gene>
    <name evidence="5" type="ORF">SAMN04488542_11749</name>
</gene>
<dbReference type="Gene3D" id="3.40.50.2300">
    <property type="match status" value="1"/>
</dbReference>
<evidence type="ECO:0000313" key="6">
    <source>
        <dbReference type="Proteomes" id="UP000198972"/>
    </source>
</evidence>